<evidence type="ECO:0000256" key="2">
    <source>
        <dbReference type="ARBA" id="ARBA00022840"/>
    </source>
</evidence>
<evidence type="ECO:0000256" key="1">
    <source>
        <dbReference type="ARBA" id="ARBA00022741"/>
    </source>
</evidence>
<dbReference type="InterPro" id="IPR051681">
    <property type="entry name" value="Ser/Thr_Kinases-Pseudokinases"/>
</dbReference>
<dbReference type="InterPro" id="IPR020635">
    <property type="entry name" value="Tyr_kinase_cat_dom"/>
</dbReference>
<dbReference type="SMART" id="SM00219">
    <property type="entry name" value="TyrKc"/>
    <property type="match status" value="1"/>
</dbReference>
<sequence length="431" mass="47529">MNEVGAGIATVSSLVSSIISSSNRVRVNKIQCQELARECKWLRDRLESGNLSAADGPTVEAIKDLLVQCDKDMKKFAGIGFLMRTIRSGGVSEICVLRMEALERWRVRIEGSTPGSRSLASIDRDDDSMGGLDGLNEEDDIDASIQFACDVDQNQDDAINALSHQPVFHSELVQRAIVAPESLIIGREIVGKFPFGDVYVGTYKGQAVYIREISRDTPPAVVKTIKAGIMLAQCLSDCQAIVPIHGFCGERQIVTDKPAKGPLNEYRGVLTTKEKVAMARKVADGLVFMHDIATNGGRKRVVHRDIRAANVMLSDDLEPMLTGFEMCKGDGHVTGYFPDTDESYKKWWPPERLGGFGSSPASDVYSFGVLMYEISTGNEPERGVNLVEHENNRLCAEYTALIDKCMQTHYNARPKMDEVMEELLTIESQLA</sequence>
<dbReference type="Pfam" id="PF07714">
    <property type="entry name" value="PK_Tyr_Ser-Thr"/>
    <property type="match status" value="1"/>
</dbReference>
<dbReference type="GO" id="GO:0004674">
    <property type="term" value="F:protein serine/threonine kinase activity"/>
    <property type="evidence" value="ECO:0007669"/>
    <property type="project" value="TreeGrafter"/>
</dbReference>
<keyword evidence="1" id="KW-0547">Nucleotide-binding</keyword>
<protein>
    <recommendedName>
        <fullName evidence="3">Protein kinase domain-containing protein</fullName>
    </recommendedName>
</protein>
<dbReference type="PROSITE" id="PS00109">
    <property type="entry name" value="PROTEIN_KINASE_TYR"/>
    <property type="match status" value="1"/>
</dbReference>
<dbReference type="GO" id="GO:0004713">
    <property type="term" value="F:protein tyrosine kinase activity"/>
    <property type="evidence" value="ECO:0007669"/>
    <property type="project" value="InterPro"/>
</dbReference>
<dbReference type="EMBL" id="JAAAHY010001142">
    <property type="protein sequence ID" value="KAF9952196.1"/>
    <property type="molecule type" value="Genomic_DNA"/>
</dbReference>
<reference evidence="4" key="1">
    <citation type="journal article" date="2020" name="Fungal Divers.">
        <title>Resolving the Mortierellaceae phylogeny through synthesis of multi-gene phylogenetics and phylogenomics.</title>
        <authorList>
            <person name="Vandepol N."/>
            <person name="Liber J."/>
            <person name="Desiro A."/>
            <person name="Na H."/>
            <person name="Kennedy M."/>
            <person name="Barry K."/>
            <person name="Grigoriev I.V."/>
            <person name="Miller A.N."/>
            <person name="O'Donnell K."/>
            <person name="Stajich J.E."/>
            <person name="Bonito G."/>
        </authorList>
    </citation>
    <scope>NUCLEOTIDE SEQUENCE</scope>
    <source>
        <strain evidence="4">CK1249</strain>
    </source>
</reference>
<accession>A0A9P6IXQ5</accession>
<evidence type="ECO:0000259" key="3">
    <source>
        <dbReference type="PROSITE" id="PS50011"/>
    </source>
</evidence>
<evidence type="ECO:0000313" key="5">
    <source>
        <dbReference type="Proteomes" id="UP000738359"/>
    </source>
</evidence>
<dbReference type="PANTHER" id="PTHR44329:SF298">
    <property type="entry name" value="MIXED LINEAGE KINASE DOMAIN-LIKE PROTEIN"/>
    <property type="match status" value="1"/>
</dbReference>
<dbReference type="SUPFAM" id="SSF56112">
    <property type="entry name" value="Protein kinase-like (PK-like)"/>
    <property type="match status" value="1"/>
</dbReference>
<feature type="domain" description="Protein kinase" evidence="3">
    <location>
        <begin position="184"/>
        <end position="425"/>
    </location>
</feature>
<dbReference type="Gene3D" id="1.10.510.10">
    <property type="entry name" value="Transferase(Phosphotransferase) domain 1"/>
    <property type="match status" value="1"/>
</dbReference>
<dbReference type="PANTHER" id="PTHR44329">
    <property type="entry name" value="SERINE/THREONINE-PROTEIN KINASE TNNI3K-RELATED"/>
    <property type="match status" value="1"/>
</dbReference>
<comment type="caution">
    <text evidence="4">The sequence shown here is derived from an EMBL/GenBank/DDBJ whole genome shotgun (WGS) entry which is preliminary data.</text>
</comment>
<keyword evidence="5" id="KW-1185">Reference proteome</keyword>
<proteinExistence type="predicted"/>
<gene>
    <name evidence="4" type="ORF">BGZ70_000696</name>
</gene>
<dbReference type="Proteomes" id="UP000738359">
    <property type="component" value="Unassembled WGS sequence"/>
</dbReference>
<dbReference type="InterPro" id="IPR008266">
    <property type="entry name" value="Tyr_kinase_AS"/>
</dbReference>
<evidence type="ECO:0000313" key="4">
    <source>
        <dbReference type="EMBL" id="KAF9952196.1"/>
    </source>
</evidence>
<dbReference type="GO" id="GO:0005524">
    <property type="term" value="F:ATP binding"/>
    <property type="evidence" value="ECO:0007669"/>
    <property type="project" value="UniProtKB-KW"/>
</dbReference>
<organism evidence="4 5">
    <name type="scientific">Mortierella alpina</name>
    <name type="common">Oleaginous fungus</name>
    <name type="synonym">Mortierella renispora</name>
    <dbReference type="NCBI Taxonomy" id="64518"/>
    <lineage>
        <taxon>Eukaryota</taxon>
        <taxon>Fungi</taxon>
        <taxon>Fungi incertae sedis</taxon>
        <taxon>Mucoromycota</taxon>
        <taxon>Mortierellomycotina</taxon>
        <taxon>Mortierellomycetes</taxon>
        <taxon>Mortierellales</taxon>
        <taxon>Mortierellaceae</taxon>
        <taxon>Mortierella</taxon>
    </lineage>
</organism>
<dbReference type="OrthoDB" id="3269467at2759"/>
<dbReference type="InterPro" id="IPR000719">
    <property type="entry name" value="Prot_kinase_dom"/>
</dbReference>
<name>A0A9P6IXQ5_MORAP</name>
<dbReference type="AlphaFoldDB" id="A0A9P6IXQ5"/>
<keyword evidence="2" id="KW-0067">ATP-binding</keyword>
<dbReference type="PROSITE" id="PS50011">
    <property type="entry name" value="PROTEIN_KINASE_DOM"/>
    <property type="match status" value="1"/>
</dbReference>
<dbReference type="InterPro" id="IPR001245">
    <property type="entry name" value="Ser-Thr/Tyr_kinase_cat_dom"/>
</dbReference>
<dbReference type="InterPro" id="IPR011009">
    <property type="entry name" value="Kinase-like_dom_sf"/>
</dbReference>